<sequence>MALNQAQDAERAHSPNLAIDLPSNNPFRNRATSPLSVNGLPSPQTPTFNLQTAPPERPRSRNPFLDQPESESSNLVDAQQPSASSRSMMAAPESPKKGQLYGNTAELFNNLALDTRPVNNSTGIADPTAYAHVQRPSRPENVPPVKRFGPSSHQVSRSQEEEQQRLRNGGKPRGPQPLDIFADPTDTSKTLRPRRNSESSLVDKSGKMSSDDEKRRRERRHRDREARHRDGRPRAQGSSTTKKPSRKLDIIDQLDVTSIYGTGLVHHDGPFDACNPHRNRKGSQRAPMQAFAKDSANNALGGSGPVNKNIDLVQFHGKGDEGFTDYSKSGVNSSATDTGEPYAGSSAAVRFGREVRPGSDQGLRFNATDRVEPVHGDESLGLGTSTFLDGAPAPRAAIQRRESESDNGGFGNSGGLGRKKSLVQKIRGINRSDRTATAPMRSPDFERAPRSPTSPRKLPLSGGGMSQVKETNQNPFFNDYDEQYEKKGARIQIAEEQNRVEYGGSSRARAASNSARGPQPGMLERRVTHDGSAGSEEAKTGGGGFLSRVKSLKGGRRAR</sequence>
<feature type="region of interest" description="Disordered" evidence="1">
    <location>
        <begin position="374"/>
        <end position="475"/>
    </location>
</feature>
<reference evidence="2" key="1">
    <citation type="submission" date="2021-03" db="EMBL/GenBank/DDBJ databases">
        <authorList>
            <person name="Tagirdzhanova G."/>
        </authorList>
    </citation>
    <scope>NUCLEOTIDE SEQUENCE</scope>
</reference>
<dbReference type="PANTHER" id="PTHR28307">
    <property type="entry name" value="PROTEIN PAL1"/>
    <property type="match status" value="1"/>
</dbReference>
<accession>A0A8H3FT28</accession>
<evidence type="ECO:0000256" key="1">
    <source>
        <dbReference type="SAM" id="MobiDB-lite"/>
    </source>
</evidence>
<feature type="compositionally biased region" description="Basic residues" evidence="1">
    <location>
        <begin position="550"/>
        <end position="559"/>
    </location>
</feature>
<proteinExistence type="predicted"/>
<dbReference type="Pfam" id="PF08316">
    <property type="entry name" value="Pal1"/>
    <property type="match status" value="1"/>
</dbReference>
<name>A0A8H3FT28_9LECA</name>
<dbReference type="Proteomes" id="UP000664521">
    <property type="component" value="Unassembled WGS sequence"/>
</dbReference>
<feature type="region of interest" description="Disordered" evidence="1">
    <location>
        <begin position="1"/>
        <end position="100"/>
    </location>
</feature>
<dbReference type="EMBL" id="CAJPDS010000056">
    <property type="protein sequence ID" value="CAF9930597.1"/>
    <property type="molecule type" value="Genomic_DNA"/>
</dbReference>
<comment type="caution">
    <text evidence="2">The sequence shown here is derived from an EMBL/GenBank/DDBJ whole genome shotgun (WGS) entry which is preliminary data.</text>
</comment>
<keyword evidence="3" id="KW-1185">Reference proteome</keyword>
<evidence type="ECO:0000313" key="3">
    <source>
        <dbReference type="Proteomes" id="UP000664521"/>
    </source>
</evidence>
<dbReference type="InterPro" id="IPR013226">
    <property type="entry name" value="Pal1"/>
</dbReference>
<dbReference type="PANTHER" id="PTHR28307:SF2">
    <property type="entry name" value="PROTEIN PAL1"/>
    <property type="match status" value="1"/>
</dbReference>
<evidence type="ECO:0000313" key="2">
    <source>
        <dbReference type="EMBL" id="CAF9930597.1"/>
    </source>
</evidence>
<feature type="compositionally biased region" description="Basic and acidic residues" evidence="1">
    <location>
        <begin position="204"/>
        <end position="215"/>
    </location>
</feature>
<feature type="region of interest" description="Disordered" evidence="1">
    <location>
        <begin position="119"/>
        <end position="247"/>
    </location>
</feature>
<dbReference type="GO" id="GO:0005737">
    <property type="term" value="C:cytoplasm"/>
    <property type="evidence" value="ECO:0007669"/>
    <property type="project" value="TreeGrafter"/>
</dbReference>
<protein>
    <recommendedName>
        <fullName evidence="4">Pal1-domain-containing protein</fullName>
    </recommendedName>
</protein>
<evidence type="ECO:0008006" key="4">
    <source>
        <dbReference type="Google" id="ProtNLM"/>
    </source>
</evidence>
<dbReference type="AlphaFoldDB" id="A0A8H3FT28"/>
<feature type="compositionally biased region" description="Polar residues" evidence="1">
    <location>
        <begin position="22"/>
        <end position="52"/>
    </location>
</feature>
<feature type="compositionally biased region" description="Low complexity" evidence="1">
    <location>
        <begin position="78"/>
        <end position="92"/>
    </location>
</feature>
<feature type="region of interest" description="Disordered" evidence="1">
    <location>
        <begin position="495"/>
        <end position="559"/>
    </location>
</feature>
<feature type="compositionally biased region" description="Low complexity" evidence="1">
    <location>
        <begin position="503"/>
        <end position="517"/>
    </location>
</feature>
<dbReference type="OrthoDB" id="5352132at2759"/>
<gene>
    <name evidence="2" type="ORF">HETSPECPRED_007665</name>
</gene>
<organism evidence="2 3">
    <name type="scientific">Heterodermia speciosa</name>
    <dbReference type="NCBI Taxonomy" id="116794"/>
    <lineage>
        <taxon>Eukaryota</taxon>
        <taxon>Fungi</taxon>
        <taxon>Dikarya</taxon>
        <taxon>Ascomycota</taxon>
        <taxon>Pezizomycotina</taxon>
        <taxon>Lecanoromycetes</taxon>
        <taxon>OSLEUM clade</taxon>
        <taxon>Lecanoromycetidae</taxon>
        <taxon>Caliciales</taxon>
        <taxon>Physciaceae</taxon>
        <taxon>Heterodermia</taxon>
    </lineage>
</organism>